<gene>
    <name evidence="1" type="ORF">H2198_003681</name>
</gene>
<evidence type="ECO:0000313" key="2">
    <source>
        <dbReference type="Proteomes" id="UP001172386"/>
    </source>
</evidence>
<accession>A0ACC3AAI5</accession>
<dbReference type="Proteomes" id="UP001172386">
    <property type="component" value="Unassembled WGS sequence"/>
</dbReference>
<keyword evidence="2" id="KW-1185">Reference proteome</keyword>
<evidence type="ECO:0000313" key="1">
    <source>
        <dbReference type="EMBL" id="KAJ9658397.1"/>
    </source>
</evidence>
<sequence length="200" mass="22086">MVDLGVKEGPNLLLDEASLSFAFDTTDRRGDGILSNADDYWYPYYAALFPPGADFYDSWNYTSLDEAYDQFKNITGLLGTNPTTILTDYACLEPTQRNIGTIVLAVILANLVFLQALWKVLNGIAGLIVLKKDPNAMICVGCQQAGYEALPRRGLARTTSHATDAESTKGLVSMTAYEMEPYEDAYDPVAGRQRNTQYNL</sequence>
<reference evidence="1" key="1">
    <citation type="submission" date="2022-10" db="EMBL/GenBank/DDBJ databases">
        <title>Culturing micro-colonial fungi from biological soil crusts in the Mojave desert and describing Neophaeococcomyces mojavensis, and introducing the new genera and species Taxawa tesnikishii.</title>
        <authorList>
            <person name="Kurbessoian T."/>
            <person name="Stajich J.E."/>
        </authorList>
    </citation>
    <scope>NUCLEOTIDE SEQUENCE</scope>
    <source>
        <strain evidence="1">JES_112</strain>
    </source>
</reference>
<comment type="caution">
    <text evidence="1">The sequence shown here is derived from an EMBL/GenBank/DDBJ whole genome shotgun (WGS) entry which is preliminary data.</text>
</comment>
<protein>
    <submittedName>
        <fullName evidence="1">Uncharacterized protein</fullName>
    </submittedName>
</protein>
<proteinExistence type="predicted"/>
<name>A0ACC3AAI5_9EURO</name>
<dbReference type="EMBL" id="JAPDRQ010000051">
    <property type="protein sequence ID" value="KAJ9658397.1"/>
    <property type="molecule type" value="Genomic_DNA"/>
</dbReference>
<organism evidence="1 2">
    <name type="scientific">Neophaeococcomyces mojaviensis</name>
    <dbReference type="NCBI Taxonomy" id="3383035"/>
    <lineage>
        <taxon>Eukaryota</taxon>
        <taxon>Fungi</taxon>
        <taxon>Dikarya</taxon>
        <taxon>Ascomycota</taxon>
        <taxon>Pezizomycotina</taxon>
        <taxon>Eurotiomycetes</taxon>
        <taxon>Chaetothyriomycetidae</taxon>
        <taxon>Chaetothyriales</taxon>
        <taxon>Chaetothyriales incertae sedis</taxon>
        <taxon>Neophaeococcomyces</taxon>
    </lineage>
</organism>